<reference evidence="3 4" key="1">
    <citation type="submission" date="2020-02" db="EMBL/GenBank/DDBJ databases">
        <title>Paraburkholderia simonii sp. nov. and Paraburkholderia youngii sp. nov. Brazilian and Mexican Mimosa-associated rhizobia.</title>
        <authorList>
            <person name="Mavima L."/>
            <person name="Beukes C.W."/>
            <person name="Chan W.Y."/>
            <person name="Palmer M."/>
            <person name="De Meyer S.E."/>
            <person name="James E.K."/>
            <person name="Venter S.N."/>
            <person name="Steenkamp E.T."/>
        </authorList>
    </citation>
    <scope>NUCLEOTIDE SEQUENCE [LARGE SCALE GENOMIC DNA]</scope>
    <source>
        <strain evidence="3 4">JPY169</strain>
    </source>
</reference>
<dbReference type="EMBL" id="JAALDK010000002">
    <property type="protein sequence ID" value="NUY04359.1"/>
    <property type="molecule type" value="Genomic_DNA"/>
</dbReference>
<keyword evidence="2" id="KW-0732">Signal</keyword>
<dbReference type="AlphaFoldDB" id="A0A7Y6K697"/>
<sequence length="287" mass="30121">MNRSIAIAALCALCLSACALNNATTPATAGDKTTAMTGTTAPNAEALVERAIEEQRLKQAGVQPGTKKAEILLKWQRAVRDAPDLRARFPTGIPPVESPAGRALIADGMTRISPAKRSEFWSLYARVAAAHLPDDCYGQRSPAAISSRLMTFANLTDEDTDEYLGLIAGMLHASAQTSPQHVPTAAEHTAATIALGKLMMTEVKDKADADRLAQVTVNPSGASVTDACWVMKASIRSIDRLPPNEKEIVLAGTSLQAAAAAASKLPRPSLPGPASAPVPARPTARQL</sequence>
<gene>
    <name evidence="3" type="ORF">G5S42_32725</name>
</gene>
<feature type="signal peptide" evidence="2">
    <location>
        <begin position="1"/>
        <end position="19"/>
    </location>
</feature>
<evidence type="ECO:0000313" key="3">
    <source>
        <dbReference type="EMBL" id="NUY04359.1"/>
    </source>
</evidence>
<evidence type="ECO:0000313" key="4">
    <source>
        <dbReference type="Proteomes" id="UP000594380"/>
    </source>
</evidence>
<organism evidence="3 4">
    <name type="scientific">Paraburkholderia youngii</name>
    <dbReference type="NCBI Taxonomy" id="2782701"/>
    <lineage>
        <taxon>Bacteria</taxon>
        <taxon>Pseudomonadati</taxon>
        <taxon>Pseudomonadota</taxon>
        <taxon>Betaproteobacteria</taxon>
        <taxon>Burkholderiales</taxon>
        <taxon>Burkholderiaceae</taxon>
        <taxon>Paraburkholderia</taxon>
    </lineage>
</organism>
<accession>A0A7Y6K697</accession>
<evidence type="ECO:0000256" key="1">
    <source>
        <dbReference type="SAM" id="MobiDB-lite"/>
    </source>
</evidence>
<evidence type="ECO:0008006" key="5">
    <source>
        <dbReference type="Google" id="ProtNLM"/>
    </source>
</evidence>
<dbReference type="RefSeq" id="WP_176110913.1">
    <property type="nucleotide sequence ID" value="NZ_JAALDK010000002.1"/>
</dbReference>
<protein>
    <recommendedName>
        <fullName evidence="5">Lipoprotein</fullName>
    </recommendedName>
</protein>
<evidence type="ECO:0000256" key="2">
    <source>
        <dbReference type="SAM" id="SignalP"/>
    </source>
</evidence>
<feature type="region of interest" description="Disordered" evidence="1">
    <location>
        <begin position="262"/>
        <end position="287"/>
    </location>
</feature>
<feature type="chain" id="PRO_5031089658" description="Lipoprotein" evidence="2">
    <location>
        <begin position="20"/>
        <end position="287"/>
    </location>
</feature>
<comment type="caution">
    <text evidence="3">The sequence shown here is derived from an EMBL/GenBank/DDBJ whole genome shotgun (WGS) entry which is preliminary data.</text>
</comment>
<feature type="compositionally biased region" description="Pro residues" evidence="1">
    <location>
        <begin position="268"/>
        <end position="280"/>
    </location>
</feature>
<name>A0A7Y6K697_9BURK</name>
<proteinExistence type="predicted"/>
<dbReference type="GeneID" id="301105119"/>
<dbReference type="Proteomes" id="UP000594380">
    <property type="component" value="Unassembled WGS sequence"/>
</dbReference>